<name>A0A0E0EXW5_9ORYZ</name>
<dbReference type="Proteomes" id="UP000008021">
    <property type="component" value="Chromosome 10"/>
</dbReference>
<proteinExistence type="predicted"/>
<protein>
    <submittedName>
        <fullName evidence="1">Uncharacterized protein</fullName>
    </submittedName>
</protein>
<dbReference type="HOGENOM" id="CLU_2816726_0_0_1"/>
<dbReference type="EnsemblPlants" id="OMERI10G07380.1">
    <property type="protein sequence ID" value="OMERI10G07380.1"/>
    <property type="gene ID" value="OMERI10G07380"/>
</dbReference>
<sequence length="67" mass="7279">MNIVLLRRSETRAEKSGGGGENEGRLRRVEVVEKMKGGFDRGGGALTEVWSGFCPLKGGEVGWREGE</sequence>
<organism evidence="1">
    <name type="scientific">Oryza meridionalis</name>
    <dbReference type="NCBI Taxonomy" id="40149"/>
    <lineage>
        <taxon>Eukaryota</taxon>
        <taxon>Viridiplantae</taxon>
        <taxon>Streptophyta</taxon>
        <taxon>Embryophyta</taxon>
        <taxon>Tracheophyta</taxon>
        <taxon>Spermatophyta</taxon>
        <taxon>Magnoliopsida</taxon>
        <taxon>Liliopsida</taxon>
        <taxon>Poales</taxon>
        <taxon>Poaceae</taxon>
        <taxon>BOP clade</taxon>
        <taxon>Oryzoideae</taxon>
        <taxon>Oryzeae</taxon>
        <taxon>Oryzinae</taxon>
        <taxon>Oryza</taxon>
    </lineage>
</organism>
<dbReference type="AlphaFoldDB" id="A0A0E0EXW5"/>
<reference evidence="1" key="2">
    <citation type="submission" date="2018-05" db="EMBL/GenBank/DDBJ databases">
        <title>OmerRS3 (Oryza meridionalis Reference Sequence Version 3).</title>
        <authorList>
            <person name="Zhang J."/>
            <person name="Kudrna D."/>
            <person name="Lee S."/>
            <person name="Talag J."/>
            <person name="Welchert J."/>
            <person name="Wing R.A."/>
        </authorList>
    </citation>
    <scope>NUCLEOTIDE SEQUENCE [LARGE SCALE GENOMIC DNA]</scope>
    <source>
        <strain evidence="1">cv. OR44</strain>
    </source>
</reference>
<reference evidence="1" key="1">
    <citation type="submission" date="2015-04" db="UniProtKB">
        <authorList>
            <consortium name="EnsemblPlants"/>
        </authorList>
    </citation>
    <scope>IDENTIFICATION</scope>
</reference>
<accession>A0A0E0EXW5</accession>
<evidence type="ECO:0000313" key="1">
    <source>
        <dbReference type="EnsemblPlants" id="OMERI10G07380.1"/>
    </source>
</evidence>
<evidence type="ECO:0000313" key="2">
    <source>
        <dbReference type="Proteomes" id="UP000008021"/>
    </source>
</evidence>
<dbReference type="Gramene" id="OMERI10G07380.1">
    <property type="protein sequence ID" value="OMERI10G07380.1"/>
    <property type="gene ID" value="OMERI10G07380"/>
</dbReference>
<keyword evidence="2" id="KW-1185">Reference proteome</keyword>